<reference evidence="2" key="1">
    <citation type="submission" date="2016-10" db="EMBL/GenBank/DDBJ databases">
        <authorList>
            <person name="Varghese N."/>
            <person name="Submissions S."/>
        </authorList>
    </citation>
    <scope>NUCLEOTIDE SEQUENCE [LARGE SCALE GENOMIC DNA]</scope>
    <source>
        <strain evidence="2">DSM 22619</strain>
    </source>
</reference>
<keyword evidence="2" id="KW-1185">Reference proteome</keyword>
<evidence type="ECO:0000313" key="1">
    <source>
        <dbReference type="EMBL" id="SDC34372.1"/>
    </source>
</evidence>
<organism evidence="1 2">
    <name type="scientific">Parafannyhessea umbonata</name>
    <dbReference type="NCBI Taxonomy" id="604330"/>
    <lineage>
        <taxon>Bacteria</taxon>
        <taxon>Bacillati</taxon>
        <taxon>Actinomycetota</taxon>
        <taxon>Coriobacteriia</taxon>
        <taxon>Coriobacteriales</taxon>
        <taxon>Atopobiaceae</taxon>
        <taxon>Parafannyhessea</taxon>
    </lineage>
</organism>
<dbReference type="Proteomes" id="UP000198528">
    <property type="component" value="Unassembled WGS sequence"/>
</dbReference>
<protein>
    <submittedName>
        <fullName evidence="1">Uncharacterized protein</fullName>
    </submittedName>
</protein>
<dbReference type="EMBL" id="FMZL01000010">
    <property type="protein sequence ID" value="SDC34372.1"/>
    <property type="molecule type" value="Genomic_DNA"/>
</dbReference>
<dbReference type="STRING" id="604330.SAMN04489857_1507"/>
<gene>
    <name evidence="1" type="ORF">SAMN04487824_11016</name>
</gene>
<name>A0A1G6KTE1_9ACTN</name>
<dbReference type="AlphaFoldDB" id="A0A1G6KTE1"/>
<dbReference type="RefSeq" id="WP_143013213.1">
    <property type="nucleotide sequence ID" value="NZ_FMZL01000010.1"/>
</dbReference>
<sequence length="83" mass="9194">MLSERSDPEFDLDCLQLVFNETASDLRSIGVDCAAVVSLESELPAAVVSVLYDCLYDVAYDTVPWVYPHPCAVSMEFSWLQSA</sequence>
<proteinExistence type="predicted"/>
<accession>A0A1G6KTE1</accession>
<evidence type="ECO:0000313" key="2">
    <source>
        <dbReference type="Proteomes" id="UP000198528"/>
    </source>
</evidence>